<protein>
    <submittedName>
        <fullName evidence="1">Uncharacterized protein</fullName>
    </submittedName>
</protein>
<dbReference type="EMBL" id="MKXD01000002">
    <property type="protein sequence ID" value="OLR20561.1"/>
    <property type="molecule type" value="Genomic_DNA"/>
</dbReference>
<gene>
    <name evidence="1" type="ORF">BH713_07865</name>
</gene>
<sequence length="119" mass="14046">MRYVLTFVLLWMLTSPSFAFSLENSVINLRCPQRGQIEVILHRYEHTQESWGKDNFETGGGHLRKGSLLIVEFANLDKMIYDQSTSQFFFHYAEQRKLVQCQLLSITNTYPVNTPYYRE</sequence>
<comment type="caution">
    <text evidence="1">The sequence shown here is derived from an EMBL/GenBank/DDBJ whole genome shotgun (WGS) entry which is preliminary data.</text>
</comment>
<reference evidence="1" key="1">
    <citation type="submission" date="2016-10" db="EMBL/GenBank/DDBJ databases">
        <authorList>
            <person name="Wang S."/>
            <person name="Zhu B."/>
        </authorList>
    </citation>
    <scope>NUCLEOTIDE SEQUENCE</scope>
    <source>
        <strain evidence="1">JCM 8580</strain>
    </source>
</reference>
<proteinExistence type="predicted"/>
<evidence type="ECO:0000313" key="2">
    <source>
        <dbReference type="Proteomes" id="UP000187000"/>
    </source>
</evidence>
<dbReference type="Proteomes" id="UP000187000">
    <property type="component" value="Unassembled WGS sequence"/>
</dbReference>
<accession>A0ACC8SAS0</accession>
<organism evidence="1 2">
    <name type="scientific">Enterobacter kobei</name>
    <dbReference type="NCBI Taxonomy" id="208224"/>
    <lineage>
        <taxon>Bacteria</taxon>
        <taxon>Pseudomonadati</taxon>
        <taxon>Pseudomonadota</taxon>
        <taxon>Gammaproteobacteria</taxon>
        <taxon>Enterobacterales</taxon>
        <taxon>Enterobacteriaceae</taxon>
        <taxon>Enterobacter</taxon>
        <taxon>Enterobacter cloacae complex</taxon>
    </lineage>
</organism>
<name>A0ACC8SAS0_9ENTR</name>
<keyword evidence="2" id="KW-1185">Reference proteome</keyword>
<evidence type="ECO:0000313" key="1">
    <source>
        <dbReference type="EMBL" id="OLR20561.1"/>
    </source>
</evidence>